<protein>
    <submittedName>
        <fullName evidence="3">Glycine reductase</fullName>
    </submittedName>
</protein>
<comment type="caution">
    <text evidence="3">The sequence shown here is derived from an EMBL/GenBank/DDBJ whole genome shotgun (WGS) entry which is preliminary data.</text>
</comment>
<keyword evidence="4" id="KW-1185">Reference proteome</keyword>
<dbReference type="NCBIfam" id="TIGR01918">
    <property type="entry name" value="various_sel_PB"/>
    <property type="match status" value="1"/>
</dbReference>
<keyword evidence="2" id="KW-0560">Oxidoreductase</keyword>
<dbReference type="AlphaFoldDB" id="A0A4R3KG40"/>
<dbReference type="Proteomes" id="UP000295726">
    <property type="component" value="Unassembled WGS sequence"/>
</dbReference>
<evidence type="ECO:0000256" key="1">
    <source>
        <dbReference type="ARBA" id="ARBA00022933"/>
    </source>
</evidence>
<evidence type="ECO:0000256" key="2">
    <source>
        <dbReference type="ARBA" id="ARBA00023002"/>
    </source>
</evidence>
<evidence type="ECO:0000313" key="3">
    <source>
        <dbReference type="EMBL" id="TCS82268.1"/>
    </source>
</evidence>
<dbReference type="InterPro" id="IPR010187">
    <property type="entry name" value="Various_sel_PB"/>
</dbReference>
<organism evidence="3 4">
    <name type="scientific">Muricomes intestini</name>
    <dbReference type="NCBI Taxonomy" id="1796634"/>
    <lineage>
        <taxon>Bacteria</taxon>
        <taxon>Bacillati</taxon>
        <taxon>Bacillota</taxon>
        <taxon>Clostridia</taxon>
        <taxon>Lachnospirales</taxon>
        <taxon>Lachnospiraceae</taxon>
        <taxon>Muricomes</taxon>
    </lineage>
</organism>
<dbReference type="EMBL" id="SLZZ01000002">
    <property type="protein sequence ID" value="TCS82268.1"/>
    <property type="molecule type" value="Genomic_DNA"/>
</dbReference>
<reference evidence="3 4" key="1">
    <citation type="submission" date="2019-03" db="EMBL/GenBank/DDBJ databases">
        <title>Genomic Encyclopedia of Type Strains, Phase IV (KMG-IV): sequencing the most valuable type-strain genomes for metagenomic binning, comparative biology and taxonomic classification.</title>
        <authorList>
            <person name="Goeker M."/>
        </authorList>
    </citation>
    <scope>NUCLEOTIDE SEQUENCE [LARGE SCALE GENOMIC DNA]</scope>
    <source>
        <strain evidence="3 4">DSM 29489</strain>
    </source>
</reference>
<dbReference type="GO" id="GO:0050485">
    <property type="term" value="F:oxidoreductase activity, acting on X-H and Y-H to form an X-Y bond, with a disulfide as acceptor"/>
    <property type="evidence" value="ECO:0007669"/>
    <property type="project" value="InterPro"/>
</dbReference>
<keyword evidence="1" id="KW-0712">Selenocysteine</keyword>
<dbReference type="Pfam" id="PF07355">
    <property type="entry name" value="GRDB"/>
    <property type="match status" value="1"/>
</dbReference>
<proteinExistence type="predicted"/>
<gene>
    <name evidence="3" type="ORF">EDD59_102135</name>
</gene>
<evidence type="ECO:0000313" key="4">
    <source>
        <dbReference type="Proteomes" id="UP000295726"/>
    </source>
</evidence>
<accession>A0A4R3KG40</accession>
<sequence length="351" mass="38546">MTKLKAVYYVNQFYAGIGGEEKADVGLSVYTEKKGPAIGVEPLWNKEMEVVKVLVCGDNFINNDEKFAAVLPMIKEEILAAAPDVFVAGPAFNAGRYGVACAKICDYVKNKLGIPSVTGMWWENPAISMYVQNNYIVATTETASGMRKSLPKMAALALKLAKKEAIGPALEEGYLPTGHRYNEYHEKTGARRVTEILLDKLYKRPYRTEVPLRGFEQVPPAAKVEDMAHTVIALITTGGLVPVGNPDKLKQAFSISYGKYDMTNITTLNKGEYESIHGGYDTTDASNDPHRLIPLDAMRALEKEHKIEGIFPYFYTTCGVGTNVETSKAMGREIAEDLRKSGVQAAILTST</sequence>
<name>A0A4R3KG40_9FIRM</name>